<dbReference type="GO" id="GO:0140359">
    <property type="term" value="F:ABC-type transporter activity"/>
    <property type="evidence" value="ECO:0007669"/>
    <property type="project" value="InterPro"/>
</dbReference>
<reference evidence="8" key="1">
    <citation type="submission" date="2018-10" db="EMBL/GenBank/DDBJ databases">
        <title>Effector identification in a new, highly contiguous assembly of the strawberry crown rot pathogen Phytophthora cactorum.</title>
        <authorList>
            <person name="Armitage A.D."/>
            <person name="Nellist C.F."/>
            <person name="Bates H."/>
            <person name="Vickerstaff R.J."/>
            <person name="Harrison R.J."/>
        </authorList>
    </citation>
    <scope>NUCLEOTIDE SEQUENCE</scope>
    <source>
        <strain evidence="8">P415</strain>
    </source>
</reference>
<dbReference type="PANTHER" id="PTHR19241">
    <property type="entry name" value="ATP-BINDING CASSETTE TRANSPORTER"/>
    <property type="match status" value="1"/>
</dbReference>
<evidence type="ECO:0000256" key="4">
    <source>
        <dbReference type="ARBA" id="ARBA00022989"/>
    </source>
</evidence>
<keyword evidence="5 6" id="KW-0472">Membrane</keyword>
<evidence type="ECO:0000256" key="6">
    <source>
        <dbReference type="SAM" id="Phobius"/>
    </source>
</evidence>
<accession>A0A8T1EQC8</accession>
<keyword evidence="2" id="KW-0813">Transport</keyword>
<dbReference type="VEuPathDB" id="FungiDB:PC110_g22764"/>
<keyword evidence="3 6" id="KW-0812">Transmembrane</keyword>
<feature type="transmembrane region" description="Helical" evidence="6">
    <location>
        <begin position="21"/>
        <end position="39"/>
    </location>
</feature>
<feature type="transmembrane region" description="Helical" evidence="6">
    <location>
        <begin position="91"/>
        <end position="114"/>
    </location>
</feature>
<evidence type="ECO:0000256" key="5">
    <source>
        <dbReference type="ARBA" id="ARBA00023136"/>
    </source>
</evidence>
<comment type="caution">
    <text evidence="8">The sequence shown here is derived from an EMBL/GenBank/DDBJ whole genome shotgun (WGS) entry which is preliminary data.</text>
</comment>
<feature type="transmembrane region" description="Helical" evidence="6">
    <location>
        <begin position="159"/>
        <end position="178"/>
    </location>
</feature>
<dbReference type="EMBL" id="RCML01003268">
    <property type="protein sequence ID" value="KAG2956059.1"/>
    <property type="molecule type" value="Genomic_DNA"/>
</dbReference>
<feature type="domain" description="ABC-2 type transporter transmembrane" evidence="7">
    <location>
        <begin position="2"/>
        <end position="206"/>
    </location>
</feature>
<keyword evidence="4 6" id="KW-1133">Transmembrane helix</keyword>
<feature type="transmembrane region" description="Helical" evidence="6">
    <location>
        <begin position="126"/>
        <end position="147"/>
    </location>
</feature>
<evidence type="ECO:0000313" key="9">
    <source>
        <dbReference type="Proteomes" id="UP000697107"/>
    </source>
</evidence>
<evidence type="ECO:0000259" key="7">
    <source>
        <dbReference type="Pfam" id="PF01061"/>
    </source>
</evidence>
<dbReference type="Pfam" id="PF01061">
    <property type="entry name" value="ABC2_membrane"/>
    <property type="match status" value="1"/>
</dbReference>
<feature type="transmembrane region" description="Helical" evidence="6">
    <location>
        <begin position="184"/>
        <end position="202"/>
    </location>
</feature>
<dbReference type="AlphaFoldDB" id="A0A8T1EQC8"/>
<dbReference type="Proteomes" id="UP000697107">
    <property type="component" value="Unassembled WGS sequence"/>
</dbReference>
<protein>
    <recommendedName>
        <fullName evidence="7">ABC-2 type transporter transmembrane domain-containing protein</fullName>
    </recommendedName>
</protein>
<name>A0A8T1EQC8_9STRA</name>
<evidence type="ECO:0000256" key="2">
    <source>
        <dbReference type="ARBA" id="ARBA00022448"/>
    </source>
</evidence>
<gene>
    <name evidence="8" type="ORF">PC118_g24641</name>
</gene>
<dbReference type="InterPro" id="IPR013525">
    <property type="entry name" value="ABC2_TM"/>
</dbReference>
<evidence type="ECO:0000256" key="1">
    <source>
        <dbReference type="ARBA" id="ARBA00004141"/>
    </source>
</evidence>
<proteinExistence type="predicted"/>
<evidence type="ECO:0000256" key="3">
    <source>
        <dbReference type="ARBA" id="ARBA00022692"/>
    </source>
</evidence>
<dbReference type="GO" id="GO:0016020">
    <property type="term" value="C:membrane"/>
    <property type="evidence" value="ECO:0007669"/>
    <property type="project" value="UniProtKB-SubCell"/>
</dbReference>
<evidence type="ECO:0000313" key="8">
    <source>
        <dbReference type="EMBL" id="KAG2956059.1"/>
    </source>
</evidence>
<comment type="subcellular location">
    <subcellularLocation>
        <location evidence="1">Membrane</location>
        <topology evidence="1">Multi-pass membrane protein</topology>
    </subcellularLocation>
</comment>
<organism evidence="8 9">
    <name type="scientific">Phytophthora cactorum</name>
    <dbReference type="NCBI Taxonomy" id="29920"/>
    <lineage>
        <taxon>Eukaryota</taxon>
        <taxon>Sar</taxon>
        <taxon>Stramenopiles</taxon>
        <taxon>Oomycota</taxon>
        <taxon>Peronosporomycetes</taxon>
        <taxon>Peronosporales</taxon>
        <taxon>Peronosporaceae</taxon>
        <taxon>Phytophthora</taxon>
    </lineage>
</organism>
<sequence length="256" mass="29388">MVVMRRGFTLTKRNKAFIVGRSIMVILMALLYSSVYYQFDEVNAQLVMGLIFSVVMFVSLGQQAQIPTFIAARDVFYKQRRSNFFRTSSFVLSNSVSQIPLGLAESLVFGSLVYWMCGYVSSVRAFLLFEVMVLMTNMAMAAWIFFLSCASPNLNVANPVSLVFILFFVLFAGFVITKEQIPDYLIWIYWINPMAWSVRALAVNQYTDSKFDTCVYHGVDYCSNYNMSMGEYSLTTFEVPTEKFWLCTTDMKVPRM</sequence>
<feature type="transmembrane region" description="Helical" evidence="6">
    <location>
        <begin position="45"/>
        <end position="70"/>
    </location>
</feature>